<protein>
    <submittedName>
        <fullName evidence="1">Uncharacterized protein</fullName>
    </submittedName>
</protein>
<organism evidence="1 2">
    <name type="scientific">Bacillus phage CP-51</name>
    <dbReference type="NCBI Taxonomy" id="1391188"/>
    <lineage>
        <taxon>Viruses</taxon>
        <taxon>Duplodnaviria</taxon>
        <taxon>Heunggongvirae</taxon>
        <taxon>Uroviricota</taxon>
        <taxon>Caudoviricetes</taxon>
        <taxon>Herelleviridae</taxon>
        <taxon>Spounavirinae</taxon>
        <taxon>Siminovitchvirus</taxon>
        <taxon>Siminovitchvirus CP51</taxon>
    </lineage>
</organism>
<sequence>MHKSIGRVTESIRILTHRHMNIEIGEDL</sequence>
<evidence type="ECO:0000313" key="2">
    <source>
        <dbReference type="Proteomes" id="UP000027382"/>
    </source>
</evidence>
<dbReference type="GeneID" id="22277094"/>
<proteinExistence type="predicted"/>
<evidence type="ECO:0000313" key="1">
    <source>
        <dbReference type="EMBL" id="AID50586.1"/>
    </source>
</evidence>
<name>A0A068EU85_9CAUD</name>
<dbReference type="EMBL" id="KF554508">
    <property type="protein sequence ID" value="AID50586.1"/>
    <property type="molecule type" value="Genomic_DNA"/>
</dbReference>
<dbReference type="KEGG" id="vg:22277094"/>
<dbReference type="Proteomes" id="UP000027382">
    <property type="component" value="Segment"/>
</dbReference>
<keyword evidence="2" id="KW-1185">Reference proteome</keyword>
<reference evidence="1" key="1">
    <citation type="journal article" date="2014" name="Virology">
        <title>The odd one out: Bacillus ACT bacteriophage CP-51 exhibits unusual properties compared to related Spounavirinae W.Ph. and Bastille.</title>
        <authorList>
            <person name="Klumpp J."/>
            <person name="Schmuki M."/>
            <person name="Sozhamannan S."/>
            <person name="Beyer W."/>
            <person name="Fouts D.E."/>
            <person name="Bernbach V."/>
            <person name="Calendar R."/>
            <person name="Loessner M.J."/>
        </authorList>
    </citation>
    <scope>NUCLEOTIDE SEQUENCE [LARGE SCALE GENOMIC DNA]</scope>
</reference>
<accession>A0A068EU85</accession>
<dbReference type="RefSeq" id="YP_009099195.1">
    <property type="nucleotide sequence ID" value="NC_025423.1"/>
</dbReference>